<keyword evidence="2" id="KW-0472">Membrane</keyword>
<keyword evidence="5" id="KW-1185">Reference proteome</keyword>
<reference evidence="4" key="2">
    <citation type="submission" date="2021-04" db="EMBL/GenBank/DDBJ databases">
        <authorList>
            <person name="Podell S."/>
        </authorList>
    </citation>
    <scope>NUCLEOTIDE SEQUENCE</scope>
    <source>
        <strain evidence="4">Hildebrandi</strain>
    </source>
</reference>
<sequence>MSKFDRRSLRDDGNYEFPVDDLEDDEATVDLAMSSIDGSAQEFGSLKNHPKERRMQTERIAMYTFLAFIVAMFIGLVPLSWKKRSDSFLLGDSLNPLGEKNMIQCAGSDRRITLKDWLRQDMEDISRLCDLLFLGQSEQADPTRTPVKVFIMMGEANMVGAGLVEGNVDGTLEYTVETKQRFRHLESQDGSLWNNPRSDVRHVAVQRDFDILENDWLAVKKERGYFGPEIQFGYVMGEIFDEPVLIIKAAQGHNSLGGEMLPPGSKQYEMDGYTYAGYGDSPQRWETGTSRMRTSWRAGMKYDENVANAKNILRNIQQYYPGASTYEVVGFVWWQGDSDRRVPAYAARYEENLVRLINALRFDFRAPHAKVVVATIGQDGMDMRGATLDVAQAQMNLGSFDDYPQHQGNVEVVDTRGSWRGPYQPGHEGDHNYLDGPHYGNNAETFMEVGNAMGLSMARLLI</sequence>
<evidence type="ECO:0000256" key="2">
    <source>
        <dbReference type="SAM" id="Phobius"/>
    </source>
</evidence>
<keyword evidence="1" id="KW-0378">Hydrolase</keyword>
<feature type="transmembrane region" description="Helical" evidence="2">
    <location>
        <begin position="60"/>
        <end position="81"/>
    </location>
</feature>
<keyword evidence="2" id="KW-1133">Transmembrane helix</keyword>
<dbReference type="AlphaFoldDB" id="A0A9K3KZB0"/>
<proteinExistence type="predicted"/>
<evidence type="ECO:0000313" key="5">
    <source>
        <dbReference type="Proteomes" id="UP000693970"/>
    </source>
</evidence>
<dbReference type="EMBL" id="JAGRRH010000017">
    <property type="protein sequence ID" value="KAG7352789.1"/>
    <property type="molecule type" value="Genomic_DNA"/>
</dbReference>
<accession>A0A9K3KZB0</accession>
<evidence type="ECO:0000259" key="3">
    <source>
        <dbReference type="Pfam" id="PF03629"/>
    </source>
</evidence>
<evidence type="ECO:0000313" key="4">
    <source>
        <dbReference type="EMBL" id="KAG7352789.1"/>
    </source>
</evidence>
<dbReference type="PANTHER" id="PTHR31988">
    <property type="entry name" value="ESTERASE, PUTATIVE (DUF303)-RELATED"/>
    <property type="match status" value="1"/>
</dbReference>
<evidence type="ECO:0000256" key="1">
    <source>
        <dbReference type="ARBA" id="ARBA00022801"/>
    </source>
</evidence>
<dbReference type="PANTHER" id="PTHR31988:SF19">
    <property type="entry name" value="9-O-ACETYL-N-ACETYLNEURAMINIC ACID DEACETYLASE-RELATED"/>
    <property type="match status" value="1"/>
</dbReference>
<gene>
    <name evidence="4" type="ORF">IV203_008837</name>
</gene>
<dbReference type="InterPro" id="IPR052940">
    <property type="entry name" value="Carb_Esterase_6"/>
</dbReference>
<keyword evidence="2" id="KW-0812">Transmembrane</keyword>
<dbReference type="Pfam" id="PF03629">
    <property type="entry name" value="SASA"/>
    <property type="match status" value="1"/>
</dbReference>
<feature type="domain" description="Sialate O-acetylesterase" evidence="3">
    <location>
        <begin position="288"/>
        <end position="415"/>
    </location>
</feature>
<dbReference type="OrthoDB" id="40488at2759"/>
<dbReference type="InterPro" id="IPR005181">
    <property type="entry name" value="SASA"/>
</dbReference>
<dbReference type="Proteomes" id="UP000693970">
    <property type="component" value="Unassembled WGS sequence"/>
</dbReference>
<protein>
    <submittedName>
        <fullName evidence="4">Carbohydrate esterase / alpha-galactosidase</fullName>
    </submittedName>
</protein>
<dbReference type="GO" id="GO:0016787">
    <property type="term" value="F:hydrolase activity"/>
    <property type="evidence" value="ECO:0007669"/>
    <property type="project" value="UniProtKB-KW"/>
</dbReference>
<organism evidence="4 5">
    <name type="scientific">Nitzschia inconspicua</name>
    <dbReference type="NCBI Taxonomy" id="303405"/>
    <lineage>
        <taxon>Eukaryota</taxon>
        <taxon>Sar</taxon>
        <taxon>Stramenopiles</taxon>
        <taxon>Ochrophyta</taxon>
        <taxon>Bacillariophyta</taxon>
        <taxon>Bacillariophyceae</taxon>
        <taxon>Bacillariophycidae</taxon>
        <taxon>Bacillariales</taxon>
        <taxon>Bacillariaceae</taxon>
        <taxon>Nitzschia</taxon>
    </lineage>
</organism>
<reference evidence="4" key="1">
    <citation type="journal article" date="2021" name="Sci. Rep.">
        <title>Diploid genomic architecture of Nitzschia inconspicua, an elite biomass production diatom.</title>
        <authorList>
            <person name="Oliver A."/>
            <person name="Podell S."/>
            <person name="Pinowska A."/>
            <person name="Traller J.C."/>
            <person name="Smith S.R."/>
            <person name="McClure R."/>
            <person name="Beliaev A."/>
            <person name="Bohutskyi P."/>
            <person name="Hill E.A."/>
            <person name="Rabines A."/>
            <person name="Zheng H."/>
            <person name="Allen L.Z."/>
            <person name="Kuo A."/>
            <person name="Grigoriev I.V."/>
            <person name="Allen A.E."/>
            <person name="Hazlebeck D."/>
            <person name="Allen E.E."/>
        </authorList>
    </citation>
    <scope>NUCLEOTIDE SEQUENCE</scope>
    <source>
        <strain evidence="4">Hildebrandi</strain>
    </source>
</reference>
<name>A0A9K3KZB0_9STRA</name>
<comment type="caution">
    <text evidence="4">The sequence shown here is derived from an EMBL/GenBank/DDBJ whole genome shotgun (WGS) entry which is preliminary data.</text>
</comment>